<dbReference type="Gene3D" id="3.90.1640.10">
    <property type="entry name" value="inorganic pyrophosphatase (n-terminal core)"/>
    <property type="match status" value="2"/>
</dbReference>
<dbReference type="EMBL" id="JAAZNV010000006">
    <property type="protein sequence ID" value="NMB91392.1"/>
    <property type="molecule type" value="Genomic_DNA"/>
</dbReference>
<dbReference type="PANTHER" id="PTHR47618:SF1">
    <property type="entry name" value="BIFUNCTIONAL OLIGORIBONUCLEASE AND PAP PHOSPHATASE NRNA"/>
    <property type="match status" value="1"/>
</dbReference>
<evidence type="ECO:0000313" key="1">
    <source>
        <dbReference type="EMBL" id="NMB91392.1"/>
    </source>
</evidence>
<name>A0A7X9E6U3_UNCKA</name>
<evidence type="ECO:0000313" key="2">
    <source>
        <dbReference type="Proteomes" id="UP000590542"/>
    </source>
</evidence>
<proteinExistence type="predicted"/>
<comment type="caution">
    <text evidence="1">The sequence shown here is derived from an EMBL/GenBank/DDBJ whole genome shotgun (WGS) entry which is preliminary data.</text>
</comment>
<protein>
    <submittedName>
        <fullName evidence="1">Uncharacterized protein</fullName>
    </submittedName>
</protein>
<organism evidence="1 2">
    <name type="scientific">candidate division WWE3 bacterium</name>
    <dbReference type="NCBI Taxonomy" id="2053526"/>
    <lineage>
        <taxon>Bacteria</taxon>
        <taxon>Katanobacteria</taxon>
    </lineage>
</organism>
<dbReference type="SUPFAM" id="SSF64182">
    <property type="entry name" value="DHH phosphoesterases"/>
    <property type="match status" value="1"/>
</dbReference>
<dbReference type="PANTHER" id="PTHR47618">
    <property type="entry name" value="BIFUNCTIONAL OLIGORIBONUCLEASE AND PAP PHOSPHATASE NRNA"/>
    <property type="match status" value="1"/>
</dbReference>
<dbReference type="Proteomes" id="UP000590542">
    <property type="component" value="Unassembled WGS sequence"/>
</dbReference>
<accession>A0A7X9E6U3</accession>
<dbReference type="InterPro" id="IPR038763">
    <property type="entry name" value="DHH_sf"/>
</dbReference>
<reference evidence="1 2" key="1">
    <citation type="journal article" date="2020" name="Biotechnol. Biofuels">
        <title>New insights from the biogas microbiome by comprehensive genome-resolved metagenomics of nearly 1600 species originating from multiple anaerobic digesters.</title>
        <authorList>
            <person name="Campanaro S."/>
            <person name="Treu L."/>
            <person name="Rodriguez-R L.M."/>
            <person name="Kovalovszki A."/>
            <person name="Ziels R.M."/>
            <person name="Maus I."/>
            <person name="Zhu X."/>
            <person name="Kougias P.G."/>
            <person name="Basile A."/>
            <person name="Luo G."/>
            <person name="Schluter A."/>
            <person name="Konstantinidis K.T."/>
            <person name="Angelidaki I."/>
        </authorList>
    </citation>
    <scope>NUCLEOTIDE SEQUENCE [LARGE SCALE GENOMIC DNA]</scope>
    <source>
        <strain evidence="1">AS27yjCOA_202</strain>
    </source>
</reference>
<dbReference type="AlphaFoldDB" id="A0A7X9E6U3"/>
<dbReference type="InterPro" id="IPR051319">
    <property type="entry name" value="Oligoribo/pAp-PDE_c-di-AMP_PDE"/>
</dbReference>
<gene>
    <name evidence="1" type="ORF">GYA37_00930</name>
</gene>
<sequence>MNGEIDKTNQIIELLKEANNIAVVPSKVAGVDAFAAGVGLYFMLKDLNKNVTVVYPGAKPEEFTDLTDVNIASNVNQRELVVSVDYSGTEASKVHYSTENDILYLTVSPVSKDFDLSKVKSEIKGHNFDLIITIGAQILDDFGQTFRELEGEFSKADILNLDNTERNQRFGTINIVDSNQDSLSLLVLSKALKWDLRLDSKAAEALLKGISRRKGI</sequence>